<keyword evidence="6" id="KW-1185">Reference proteome</keyword>
<organism evidence="5 6">
    <name type="scientific">Lysobacter cavernae</name>
    <dbReference type="NCBI Taxonomy" id="1685901"/>
    <lineage>
        <taxon>Bacteria</taxon>
        <taxon>Pseudomonadati</taxon>
        <taxon>Pseudomonadota</taxon>
        <taxon>Gammaproteobacteria</taxon>
        <taxon>Lysobacterales</taxon>
        <taxon>Lysobacteraceae</taxon>
        <taxon>Lysobacter</taxon>
    </lineage>
</organism>
<reference evidence="6" key="1">
    <citation type="journal article" date="2019" name="Int. J. Syst. Evol. Microbiol.">
        <title>The Global Catalogue of Microorganisms (GCM) 10K type strain sequencing project: providing services to taxonomists for standard genome sequencing and annotation.</title>
        <authorList>
            <consortium name="The Broad Institute Genomics Platform"/>
            <consortium name="The Broad Institute Genome Sequencing Center for Infectious Disease"/>
            <person name="Wu L."/>
            <person name="Ma J."/>
        </authorList>
    </citation>
    <scope>NUCLEOTIDE SEQUENCE [LARGE SCALE GENOMIC DNA]</scope>
    <source>
        <strain evidence="6">KCTC 42875</strain>
    </source>
</reference>
<accession>A0ABV7RTZ2</accession>
<evidence type="ECO:0000313" key="6">
    <source>
        <dbReference type="Proteomes" id="UP001595740"/>
    </source>
</evidence>
<keyword evidence="2 5" id="KW-0378">Hydrolase</keyword>
<protein>
    <submittedName>
        <fullName evidence="5">Alpha/beta fold hydrolase</fullName>
    </submittedName>
</protein>
<evidence type="ECO:0000256" key="2">
    <source>
        <dbReference type="ARBA" id="ARBA00022801"/>
    </source>
</evidence>
<dbReference type="InterPro" id="IPR029058">
    <property type="entry name" value="AB_hydrolase_fold"/>
</dbReference>
<dbReference type="SUPFAM" id="SSF53474">
    <property type="entry name" value="alpha/beta-Hydrolases"/>
    <property type="match status" value="1"/>
</dbReference>
<name>A0ABV7RTZ2_9GAMM</name>
<gene>
    <name evidence="5" type="ORF">ACFOLC_10560</name>
</gene>
<keyword evidence="3" id="KW-0732">Signal</keyword>
<evidence type="ECO:0000256" key="3">
    <source>
        <dbReference type="SAM" id="SignalP"/>
    </source>
</evidence>
<feature type="chain" id="PRO_5046988540" evidence="3">
    <location>
        <begin position="20"/>
        <end position="373"/>
    </location>
</feature>
<dbReference type="InterPro" id="IPR000073">
    <property type="entry name" value="AB_hydrolase_1"/>
</dbReference>
<comment type="similarity">
    <text evidence="1">Belongs to the peptidase S33 family.</text>
</comment>
<evidence type="ECO:0000259" key="4">
    <source>
        <dbReference type="Pfam" id="PF12697"/>
    </source>
</evidence>
<comment type="caution">
    <text evidence="5">The sequence shown here is derived from an EMBL/GenBank/DDBJ whole genome shotgun (WGS) entry which is preliminary data.</text>
</comment>
<evidence type="ECO:0000256" key="1">
    <source>
        <dbReference type="ARBA" id="ARBA00010088"/>
    </source>
</evidence>
<dbReference type="PANTHER" id="PTHR43329">
    <property type="entry name" value="EPOXIDE HYDROLASE"/>
    <property type="match status" value="1"/>
</dbReference>
<dbReference type="GO" id="GO:0016787">
    <property type="term" value="F:hydrolase activity"/>
    <property type="evidence" value="ECO:0007669"/>
    <property type="project" value="UniProtKB-KW"/>
</dbReference>
<feature type="domain" description="AB hydrolase-1" evidence="4">
    <location>
        <begin position="74"/>
        <end position="350"/>
    </location>
</feature>
<sequence length="373" mass="42225">MRVLFVVLIFIVGCLHANAQDCPDRSSYQPAREVIQDLGRIVAPSGVQEAYKTRIGGIDQWLNVRGQDRDNPVILFVHGGPASPVTPTLWQFQRPLEEYFTVVNWDQRGAGKTYNEASPPESIADSIHIARYADDAIEVAEYVRKRYGKGKLILMAHSWGTIPGMTAALKRPDLFHAYVGIGQVINVRDNEQISFDYGLKQAQAHGNQEALRELNSIAPYPGDQPITRERIILARKWPQFYGGLTAFRDNSDYFYRGPRLSPEYDDRDRCAINLGSIFTLGRVLDEFLKVDFKGVRSFPIPVVMFMGRHDYTTPSQPTEAWLQRVDAPYKQGVWFERSAHMMPWEEPGKVLTSLLQYVRPLAAEGGAPGRPDR</sequence>
<dbReference type="PRINTS" id="PR00793">
    <property type="entry name" value="PROAMNOPTASE"/>
</dbReference>
<dbReference type="Pfam" id="PF12697">
    <property type="entry name" value="Abhydrolase_6"/>
    <property type="match status" value="1"/>
</dbReference>
<dbReference type="Gene3D" id="3.40.50.1820">
    <property type="entry name" value="alpha/beta hydrolase"/>
    <property type="match status" value="1"/>
</dbReference>
<dbReference type="EMBL" id="JBHRXK010000004">
    <property type="protein sequence ID" value="MFC3551450.1"/>
    <property type="molecule type" value="Genomic_DNA"/>
</dbReference>
<feature type="signal peptide" evidence="3">
    <location>
        <begin position="1"/>
        <end position="19"/>
    </location>
</feature>
<dbReference type="InterPro" id="IPR002410">
    <property type="entry name" value="Peptidase_S33"/>
</dbReference>
<dbReference type="Proteomes" id="UP001595740">
    <property type="component" value="Unassembled WGS sequence"/>
</dbReference>
<evidence type="ECO:0000313" key="5">
    <source>
        <dbReference type="EMBL" id="MFC3551450.1"/>
    </source>
</evidence>
<proteinExistence type="inferred from homology"/>
<dbReference type="RefSeq" id="WP_386759215.1">
    <property type="nucleotide sequence ID" value="NZ_JBHRXK010000004.1"/>
</dbReference>